<evidence type="ECO:0000256" key="9">
    <source>
        <dbReference type="RuleBase" id="RU365093"/>
    </source>
</evidence>
<dbReference type="PANTHER" id="PTHR30386:SF27">
    <property type="entry name" value="MEMBRANE FUSION PROTEIN (MFP) FAMILY PROTEIN"/>
    <property type="match status" value="1"/>
</dbReference>
<gene>
    <name evidence="13" type="primary">hlyD_1</name>
    <name evidence="13" type="ORF">CAPSK01_003248</name>
</gene>
<dbReference type="PANTHER" id="PTHR30386">
    <property type="entry name" value="MEMBRANE FUSION SUBUNIT OF EMRAB-TOLC MULTIDRUG EFFLUX PUMP"/>
    <property type="match status" value="1"/>
</dbReference>
<keyword evidence="5 9" id="KW-0997">Cell inner membrane</keyword>
<dbReference type="Proteomes" id="UP000019812">
    <property type="component" value="Unassembled WGS sequence"/>
</dbReference>
<evidence type="ECO:0000256" key="10">
    <source>
        <dbReference type="SAM" id="Coils"/>
    </source>
</evidence>
<dbReference type="Gene3D" id="2.40.30.170">
    <property type="match status" value="1"/>
</dbReference>
<sequence>MTMKLPFKLPTLPALPAPATPDYHDFSPPLLRLQDAPPNPLGRTVLRVQAGMLGLLILWALIGKLDIVAVAEGKLVPQSYLKIVQPAEAGIVKEILVREGETVKTGQVLMRMDTLITEADAQAIEADWQRKRLSLRRIDAELAGKPFLADAEDPPALAREIDAQSRANRNAIEAALAEERSRLLKARAELASAQQVQTKLAEVLPHYREQDKAYDKLVKDGFSGGLMASDKKRERIEKEQELKTQAHLIDSAKAGIAQSEKKLAQLDSDYRRSLHGERNEVQAAFDKLAQERTKQAHRKELLELKASQDSVVKDLATHTTGTVVQPGTVLLTLVPKEETLRAEVWVSNEDIGFVRQGQPVKLKFAAFPFQKYGMVEGTVEHVSADAADGGMGHSAGGNAPNDNKGQKNPQPLVYKALVTLKAMKLEMDGARFALGAGMQTSAEIMLGTRTVAEYLLSPVQKAWHEAGRER</sequence>
<protein>
    <recommendedName>
        <fullName evidence="9">Membrane fusion protein (MFP) family protein</fullName>
    </recommendedName>
</protein>
<reference evidence="13 14" key="1">
    <citation type="submission" date="2014-07" db="EMBL/GenBank/DDBJ databases">
        <title>Expanding our view of genomic diversity in Candidatus Accumulibacter clades.</title>
        <authorList>
            <person name="Skennerton C.T."/>
            <person name="Barr J.J."/>
            <person name="Slater F.R."/>
            <person name="Bond P.L."/>
            <person name="Tyson G.W."/>
        </authorList>
    </citation>
    <scope>NUCLEOTIDE SEQUENCE [LARGE SCALE GENOMIC DNA]</scope>
    <source>
        <strain evidence="14">SK-01</strain>
    </source>
</reference>
<evidence type="ECO:0000256" key="2">
    <source>
        <dbReference type="ARBA" id="ARBA00009477"/>
    </source>
</evidence>
<keyword evidence="4 9" id="KW-1003">Cell membrane</keyword>
<feature type="coiled-coil region" evidence="10">
    <location>
        <begin position="169"/>
        <end position="196"/>
    </location>
</feature>
<evidence type="ECO:0000256" key="1">
    <source>
        <dbReference type="ARBA" id="ARBA00004377"/>
    </source>
</evidence>
<dbReference type="AlphaFoldDB" id="A0A084XXY6"/>
<evidence type="ECO:0000259" key="12">
    <source>
        <dbReference type="Pfam" id="PF26002"/>
    </source>
</evidence>
<feature type="domain" description="AprE-like beta-barrel" evidence="12">
    <location>
        <begin position="341"/>
        <end position="387"/>
    </location>
</feature>
<dbReference type="STRING" id="1457154.CAPSK01_003248"/>
<dbReference type="InterPro" id="IPR010129">
    <property type="entry name" value="T1SS_HlyD"/>
</dbReference>
<evidence type="ECO:0000313" key="14">
    <source>
        <dbReference type="Proteomes" id="UP000019812"/>
    </source>
</evidence>
<dbReference type="SUPFAM" id="SSF111369">
    <property type="entry name" value="HlyD-like secretion proteins"/>
    <property type="match status" value="1"/>
</dbReference>
<keyword evidence="6" id="KW-0812">Transmembrane</keyword>
<evidence type="ECO:0000256" key="11">
    <source>
        <dbReference type="SAM" id="MobiDB-lite"/>
    </source>
</evidence>
<proteinExistence type="inferred from homology"/>
<dbReference type="InterPro" id="IPR050739">
    <property type="entry name" value="MFP"/>
</dbReference>
<keyword evidence="3 9" id="KW-0813">Transport</keyword>
<evidence type="ECO:0000256" key="4">
    <source>
        <dbReference type="ARBA" id="ARBA00022475"/>
    </source>
</evidence>
<dbReference type="GO" id="GO:0015031">
    <property type="term" value="P:protein transport"/>
    <property type="evidence" value="ECO:0007669"/>
    <property type="project" value="InterPro"/>
</dbReference>
<dbReference type="Gene3D" id="2.40.50.100">
    <property type="match status" value="1"/>
</dbReference>
<dbReference type="EMBL" id="JDSS02000030">
    <property type="protein sequence ID" value="KFB67330.1"/>
    <property type="molecule type" value="Genomic_DNA"/>
</dbReference>
<dbReference type="NCBIfam" id="TIGR01843">
    <property type="entry name" value="type_I_hlyD"/>
    <property type="match status" value="1"/>
</dbReference>
<comment type="subcellular location">
    <subcellularLocation>
        <location evidence="1 9">Cell inner membrane</location>
        <topology evidence="1 9">Single-pass membrane protein</topology>
    </subcellularLocation>
</comment>
<evidence type="ECO:0000256" key="6">
    <source>
        <dbReference type="ARBA" id="ARBA00022692"/>
    </source>
</evidence>
<evidence type="ECO:0000256" key="8">
    <source>
        <dbReference type="ARBA" id="ARBA00023136"/>
    </source>
</evidence>
<evidence type="ECO:0000313" key="13">
    <source>
        <dbReference type="EMBL" id="KFB67330.1"/>
    </source>
</evidence>
<name>A0A084XXY6_9PROT</name>
<dbReference type="PRINTS" id="PR01490">
    <property type="entry name" value="RTXTOXIND"/>
</dbReference>
<dbReference type="GO" id="GO:0005886">
    <property type="term" value="C:plasma membrane"/>
    <property type="evidence" value="ECO:0007669"/>
    <property type="project" value="UniProtKB-SubCell"/>
</dbReference>
<dbReference type="Gene3D" id="1.10.287.470">
    <property type="entry name" value="Helix hairpin bin"/>
    <property type="match status" value="1"/>
</dbReference>
<evidence type="ECO:0000256" key="5">
    <source>
        <dbReference type="ARBA" id="ARBA00022519"/>
    </source>
</evidence>
<accession>A0A084XXY6</accession>
<evidence type="ECO:0000256" key="7">
    <source>
        <dbReference type="ARBA" id="ARBA00022989"/>
    </source>
</evidence>
<keyword evidence="10" id="KW-0175">Coiled coil</keyword>
<comment type="similarity">
    <text evidence="2 9">Belongs to the membrane fusion protein (MFP) (TC 8.A.1) family.</text>
</comment>
<keyword evidence="7" id="KW-1133">Transmembrane helix</keyword>
<evidence type="ECO:0000256" key="3">
    <source>
        <dbReference type="ARBA" id="ARBA00022448"/>
    </source>
</evidence>
<keyword evidence="8" id="KW-0472">Membrane</keyword>
<dbReference type="Pfam" id="PF26002">
    <property type="entry name" value="Beta-barrel_AprE"/>
    <property type="match status" value="1"/>
</dbReference>
<comment type="caution">
    <text evidence="13">The sequence shown here is derived from an EMBL/GenBank/DDBJ whole genome shotgun (WGS) entry which is preliminary data.</text>
</comment>
<dbReference type="InterPro" id="IPR058982">
    <property type="entry name" value="Beta-barrel_AprE"/>
</dbReference>
<organism evidence="13 14">
    <name type="scientific">Candidatus Accumulibacter vicinus</name>
    <dbReference type="NCBI Taxonomy" id="2954382"/>
    <lineage>
        <taxon>Bacteria</taxon>
        <taxon>Pseudomonadati</taxon>
        <taxon>Pseudomonadota</taxon>
        <taxon>Betaproteobacteria</taxon>
        <taxon>Candidatus Accumulibacter</taxon>
    </lineage>
</organism>
<feature type="region of interest" description="Disordered" evidence="11">
    <location>
        <begin position="385"/>
        <end position="409"/>
    </location>
</feature>
<feature type="compositionally biased region" description="Polar residues" evidence="11">
    <location>
        <begin position="400"/>
        <end position="409"/>
    </location>
</feature>